<evidence type="ECO:0000256" key="7">
    <source>
        <dbReference type="ARBA" id="ARBA00023237"/>
    </source>
</evidence>
<evidence type="ECO:0000313" key="12">
    <source>
        <dbReference type="EMBL" id="TRO79503.1"/>
    </source>
</evidence>
<evidence type="ECO:0000256" key="1">
    <source>
        <dbReference type="ARBA" id="ARBA00004442"/>
    </source>
</evidence>
<comment type="similarity">
    <text evidence="2">Belongs to the TamA family.</text>
</comment>
<comment type="caution">
    <text evidence="12">The sequence shown here is derived from an EMBL/GenBank/DDBJ whole genome shotgun (WGS) entry which is preliminary data.</text>
</comment>
<sequence length="545" mass="61273">MRAALTLPTDLAKADGTVERHWLTRFVGQVPDKVGKALEPFGYFATITSTQLENQRKNQWLLKVKVLRGEPVRVTSLRVVVTGAGAEEKRLQRLVAEFPLREGDILRQDHYERAKGELKASALDLGYLQADFPRHVIRVDRGRRSAEIELELATGPRLRFGKTLIHGAPDFPEWFLLQHLAYAEGDFFSHDKLGQTQFNFLDSDRFRDVLLTPLEELTDEEMVPVSVQLTPRTRHRLRPGVGFGTDTGARLSLRYRDNNAFHRAHLLDADLLLAERRQSLVASYVMPNRGHLESRTEFSVGYQAEDVETYESSSLFAEARQVWGLGQGYLGSVYLRLLQEDYRIADEDRRSRLTIPGLRLSRRQYSDPIRPRRGSSFALEARGAHRWLASDISLLQFLVSGNVLLELPGRWTLFARTEGGTTLQDEPLADVPTSLRFFAGGDQSVRGYAYQSLGPQDANGDVIGGKHLGVASLELERAFLTNWGASAFYDAGNAFNNLSDIDWAQGAGLGVRYYTPVGPIKVDLARQIGEPNPSWRLHVSVGFAW</sequence>
<protein>
    <recommendedName>
        <fullName evidence="3">Translocation and assembly module subunit TamA</fullName>
    </recommendedName>
    <alternativeName>
        <fullName evidence="8">Autotransporter assembly factor TamA</fullName>
    </alternativeName>
</protein>
<dbReference type="Proteomes" id="UP000317155">
    <property type="component" value="Unassembled WGS sequence"/>
</dbReference>
<evidence type="ECO:0000256" key="4">
    <source>
        <dbReference type="ARBA" id="ARBA00022692"/>
    </source>
</evidence>
<dbReference type="Pfam" id="PF17243">
    <property type="entry name" value="POTRA_TamA_1"/>
    <property type="match status" value="1"/>
</dbReference>
<dbReference type="InterPro" id="IPR000184">
    <property type="entry name" value="Bac_surfAg_D15"/>
</dbReference>
<dbReference type="InterPro" id="IPR035243">
    <property type="entry name" value="TamA_POTRA_Dom_1"/>
</dbReference>
<dbReference type="Gene3D" id="3.10.20.310">
    <property type="entry name" value="membrane protein fhac"/>
    <property type="match status" value="3"/>
</dbReference>
<comment type="subcellular location">
    <subcellularLocation>
        <location evidence="1">Cell outer membrane</location>
    </subcellularLocation>
</comment>
<evidence type="ECO:0000259" key="10">
    <source>
        <dbReference type="Pfam" id="PF01103"/>
    </source>
</evidence>
<evidence type="ECO:0000256" key="6">
    <source>
        <dbReference type="ARBA" id="ARBA00023136"/>
    </source>
</evidence>
<evidence type="ECO:0000256" key="5">
    <source>
        <dbReference type="ARBA" id="ARBA00022729"/>
    </source>
</evidence>
<gene>
    <name evidence="12" type="ORF">FL622_13255</name>
</gene>
<keyword evidence="7" id="KW-0998">Cell outer membrane</keyword>
<evidence type="ECO:0000256" key="9">
    <source>
        <dbReference type="ARBA" id="ARBA00093548"/>
    </source>
</evidence>
<reference evidence="12 13" key="1">
    <citation type="submission" date="2019-07" db="EMBL/GenBank/DDBJ databases">
        <title>Insights of Desulfuromonas acetexigens electromicrobiology.</title>
        <authorList>
            <person name="Katuri K."/>
            <person name="Sapireddy V."/>
            <person name="Shaw D.R."/>
            <person name="Saikaly P."/>
        </authorList>
    </citation>
    <scope>NUCLEOTIDE SEQUENCE [LARGE SCALE GENOMIC DNA]</scope>
    <source>
        <strain evidence="12 13">2873</strain>
    </source>
</reference>
<proteinExistence type="inferred from homology"/>
<accession>A0A550J8Q1</accession>
<feature type="domain" description="TamA POTRA" evidence="11">
    <location>
        <begin position="19"/>
        <end position="66"/>
    </location>
</feature>
<name>A0A550J8Q1_9BACT</name>
<keyword evidence="4" id="KW-0812">Transmembrane</keyword>
<keyword evidence="6" id="KW-0472">Membrane</keyword>
<evidence type="ECO:0000313" key="13">
    <source>
        <dbReference type="Proteomes" id="UP000317155"/>
    </source>
</evidence>
<evidence type="ECO:0000256" key="8">
    <source>
        <dbReference type="ARBA" id="ARBA00033063"/>
    </source>
</evidence>
<dbReference type="InterPro" id="IPR039910">
    <property type="entry name" value="D15-like"/>
</dbReference>
<evidence type="ECO:0000256" key="2">
    <source>
        <dbReference type="ARBA" id="ARBA00010248"/>
    </source>
</evidence>
<dbReference type="Gene3D" id="2.40.160.50">
    <property type="entry name" value="membrane protein fhac: a member of the omp85/tpsb transporter family"/>
    <property type="match status" value="1"/>
</dbReference>
<evidence type="ECO:0000259" key="11">
    <source>
        <dbReference type="Pfam" id="PF17243"/>
    </source>
</evidence>
<dbReference type="OrthoDB" id="9814535at2"/>
<feature type="domain" description="Bacterial surface antigen (D15)" evidence="10">
    <location>
        <begin position="268"/>
        <end position="543"/>
    </location>
</feature>
<keyword evidence="13" id="KW-1185">Reference proteome</keyword>
<dbReference type="Pfam" id="PF01103">
    <property type="entry name" value="Omp85"/>
    <property type="match status" value="1"/>
</dbReference>
<organism evidence="12 13">
    <name type="scientific">Trichloromonas acetexigens</name>
    <dbReference type="NCBI Taxonomy" id="38815"/>
    <lineage>
        <taxon>Bacteria</taxon>
        <taxon>Pseudomonadati</taxon>
        <taxon>Thermodesulfobacteriota</taxon>
        <taxon>Desulfuromonadia</taxon>
        <taxon>Desulfuromonadales</taxon>
        <taxon>Trichloromonadaceae</taxon>
        <taxon>Trichloromonas</taxon>
    </lineage>
</organism>
<dbReference type="EMBL" id="VJVV01000010">
    <property type="protein sequence ID" value="TRO79503.1"/>
    <property type="molecule type" value="Genomic_DNA"/>
</dbReference>
<dbReference type="GO" id="GO:0009306">
    <property type="term" value="P:protein secretion"/>
    <property type="evidence" value="ECO:0007669"/>
    <property type="project" value="TreeGrafter"/>
</dbReference>
<keyword evidence="5" id="KW-0732">Signal</keyword>
<dbReference type="GO" id="GO:0009279">
    <property type="term" value="C:cell outer membrane"/>
    <property type="evidence" value="ECO:0007669"/>
    <property type="project" value="UniProtKB-SubCell"/>
</dbReference>
<dbReference type="PANTHER" id="PTHR12815:SF47">
    <property type="entry name" value="TRANSLOCATION AND ASSEMBLY MODULE SUBUNIT TAMA"/>
    <property type="match status" value="1"/>
</dbReference>
<dbReference type="AlphaFoldDB" id="A0A550J8Q1"/>
<dbReference type="PANTHER" id="PTHR12815">
    <property type="entry name" value="SORTING AND ASSEMBLY MACHINERY SAMM50 PROTEIN FAMILY MEMBER"/>
    <property type="match status" value="1"/>
</dbReference>
<dbReference type="GO" id="GO:0097347">
    <property type="term" value="C:TAM protein secretion complex"/>
    <property type="evidence" value="ECO:0007669"/>
    <property type="project" value="TreeGrafter"/>
</dbReference>
<comment type="subunit">
    <text evidence="9">Interacts with TamB to form the translocation and assembly module (TAM).</text>
</comment>
<evidence type="ECO:0000256" key="3">
    <source>
        <dbReference type="ARBA" id="ARBA00015419"/>
    </source>
</evidence>